<dbReference type="STRING" id="1076937.SAMN04488120_10550"/>
<name>A0A1I2J072_9GAMM</name>
<dbReference type="OrthoDB" id="8525334at2"/>
<evidence type="ECO:0000313" key="1">
    <source>
        <dbReference type="EMBL" id="SFF47398.1"/>
    </source>
</evidence>
<evidence type="ECO:0000313" key="2">
    <source>
        <dbReference type="Proteomes" id="UP000199771"/>
    </source>
</evidence>
<dbReference type="Proteomes" id="UP000199771">
    <property type="component" value="Unassembled WGS sequence"/>
</dbReference>
<sequence>MNAIPAPVRRAPDAQPLYLFPTGPATLAADATAYLVKLQDRSPARCPFARVSRLILDSTHVVLDPGALRAALIQAHPIVFVDNQGQIRAQLLPETTATAPPADLLDEFFALPVSGTYYDDWLRHARALALSQVETGVSSRAARMARERLRRQFIHHLRSVPPLPPERALLSAAIAGLVAECIQERRLRARYILDDGRCAPLAADLRSLVLLMFHARAADQTRPLSSGGPWTLHELEHQRGQITGLLHRCISDLLRSAAEHVERGF</sequence>
<gene>
    <name evidence="1" type="ORF">SAMN04488120_10550</name>
</gene>
<protein>
    <submittedName>
        <fullName evidence="1">Uncharacterized protein</fullName>
    </submittedName>
</protein>
<dbReference type="AlphaFoldDB" id="A0A1I2J072"/>
<keyword evidence="2" id="KW-1185">Reference proteome</keyword>
<proteinExistence type="predicted"/>
<dbReference type="EMBL" id="FOOC01000005">
    <property type="protein sequence ID" value="SFF47398.1"/>
    <property type="molecule type" value="Genomic_DNA"/>
</dbReference>
<reference evidence="1 2" key="1">
    <citation type="submission" date="2016-10" db="EMBL/GenBank/DDBJ databases">
        <authorList>
            <person name="de Groot N.N."/>
        </authorList>
    </citation>
    <scope>NUCLEOTIDE SEQUENCE [LARGE SCALE GENOMIC DNA]</scope>
    <source>
        <strain evidence="1 2">DSM 23609</strain>
    </source>
</reference>
<organism evidence="1 2">
    <name type="scientific">Fontimonas thermophila</name>
    <dbReference type="NCBI Taxonomy" id="1076937"/>
    <lineage>
        <taxon>Bacteria</taxon>
        <taxon>Pseudomonadati</taxon>
        <taxon>Pseudomonadota</taxon>
        <taxon>Gammaproteobacteria</taxon>
        <taxon>Nevskiales</taxon>
        <taxon>Nevskiaceae</taxon>
        <taxon>Fontimonas</taxon>
    </lineage>
</organism>
<accession>A0A1I2J072</accession>